<accession>M3YNB9</accession>
<proteinExistence type="predicted"/>
<evidence type="ECO:0000256" key="1">
    <source>
        <dbReference type="SAM" id="MobiDB-lite"/>
    </source>
</evidence>
<protein>
    <submittedName>
        <fullName evidence="2">Uncharacterized protein</fullName>
    </submittedName>
</protein>
<feature type="region of interest" description="Disordered" evidence="1">
    <location>
        <begin position="34"/>
        <end position="53"/>
    </location>
</feature>
<dbReference type="InParanoid" id="M3YNB9"/>
<sequence>MRSRLQRPKPNVGKAAERKILASQEKIEANVKKNESESCVARDSPEQVEDQSCKNDFEDIPLQSEKEDNFFQMNVNECVR</sequence>
<dbReference type="HOGENOM" id="CLU_2589117_0_0_1"/>
<feature type="region of interest" description="Disordered" evidence="1">
    <location>
        <begin position="1"/>
        <end position="20"/>
    </location>
</feature>
<reference evidence="2" key="1">
    <citation type="submission" date="2024-06" db="UniProtKB">
        <authorList>
            <consortium name="Ensembl"/>
        </authorList>
    </citation>
    <scope>IDENTIFICATION</scope>
</reference>
<dbReference type="eggNOG" id="KOG2009">
    <property type="taxonomic scope" value="Eukaryota"/>
</dbReference>
<organism evidence="2">
    <name type="scientific">Mustela putorius furo</name>
    <name type="common">European domestic ferret</name>
    <name type="synonym">Mustela furo</name>
    <dbReference type="NCBI Taxonomy" id="9669"/>
    <lineage>
        <taxon>Eukaryota</taxon>
        <taxon>Metazoa</taxon>
        <taxon>Chordata</taxon>
        <taxon>Craniata</taxon>
        <taxon>Vertebrata</taxon>
        <taxon>Euteleostomi</taxon>
        <taxon>Mammalia</taxon>
        <taxon>Eutheria</taxon>
        <taxon>Laurasiatheria</taxon>
        <taxon>Carnivora</taxon>
        <taxon>Caniformia</taxon>
        <taxon>Musteloidea</taxon>
        <taxon>Mustelidae</taxon>
        <taxon>Mustelinae</taxon>
        <taxon>Mustela</taxon>
    </lineage>
</organism>
<dbReference type="Ensembl" id="ENSMPUT00000013034.1">
    <property type="protein sequence ID" value="ENSMPUP00000012826.1"/>
    <property type="gene ID" value="ENSMPUG00000012925.1"/>
</dbReference>
<dbReference type="STRING" id="9669.ENSMPUP00000012826"/>
<dbReference type="EMBL" id="AEYP01113102">
    <property type="status" value="NOT_ANNOTATED_CDS"/>
    <property type="molecule type" value="Genomic_DNA"/>
</dbReference>
<name>M3YNB9_MUSPF</name>
<dbReference type="AlphaFoldDB" id="M3YNB9"/>
<evidence type="ECO:0000313" key="2">
    <source>
        <dbReference type="Ensembl" id="ENSMPUP00000012826.1"/>
    </source>
</evidence>